<name>A0A6A6E531_9PEZI</name>
<dbReference type="EMBL" id="ML994631">
    <property type="protein sequence ID" value="KAF2186125.1"/>
    <property type="molecule type" value="Genomic_DNA"/>
</dbReference>
<dbReference type="AlphaFoldDB" id="A0A6A6E531"/>
<proteinExistence type="predicted"/>
<feature type="transmembrane region" description="Helical" evidence="1">
    <location>
        <begin position="36"/>
        <end position="62"/>
    </location>
</feature>
<accession>A0A6A6E531</accession>
<sequence length="664" mass="73703">MSSLPSSSDVYIGHWVNWAKGPVHGSTITMNSTTGAVIVAFLALYVQISGVYLWGLLCYIFYHRRISRGLHSGLYLQQQALLRNGESPLSVSFGFLRLGWSWKLHADRALVRNLFPFFLGVLYALSIIVAAIVSSFVVNTNSLEVLVRSSSCGFWNTIKRTQTSTKISTNGWIAQNARWTQMLTSSATYSRACYNITNQTPMPQCEVYSNPSIPWASDYNATCPFSNNVCVGGQTAALQFDTGIIDTALYGINARSKDRVGLRKVTTCAPLPPDRYTRVYNVTEIPGTADSPLPKELGIWLDFGKSYLGYPSTWILSSYAINRTKLYSIVSMRSYVNGGKFSDFEAIPELHRDDGDTTIFMVSSNNMNFAYSVDDPVFSAHLPRRVNNSYTDNIEYKTDYWAGLIGCVEQYQFCDISSPTSNRSCTPLAGIMPTYKASKEIDLNPLQTITVDLLYDIMFNWYTSIAMVAYQTPPNLLALRHVEAGRQLSMSNNQWQLELQDWHGTVLSGIQQYLVSHATGPTDVSWAKYFRTPNTTAGQQLCHAQKVRISGKYANISVFGLASITVFGGVCILASLVCKHVGVWVHRKRPDACEGKSVPWIQDELLQIQRAAYQARGLGSWKGEGDAVPVTEKAEVFASHWVVDLEAKPKDEGKLSSGPTSSGH</sequence>
<protein>
    <submittedName>
        <fullName evidence="2">Uncharacterized protein</fullName>
    </submittedName>
</protein>
<keyword evidence="1" id="KW-1133">Transmembrane helix</keyword>
<dbReference type="Proteomes" id="UP000800200">
    <property type="component" value="Unassembled WGS sequence"/>
</dbReference>
<keyword evidence="1" id="KW-0812">Transmembrane</keyword>
<keyword evidence="3" id="KW-1185">Reference proteome</keyword>
<feature type="transmembrane region" description="Helical" evidence="1">
    <location>
        <begin position="556"/>
        <end position="578"/>
    </location>
</feature>
<dbReference type="OrthoDB" id="3540210at2759"/>
<feature type="transmembrane region" description="Helical" evidence="1">
    <location>
        <begin position="114"/>
        <end position="138"/>
    </location>
</feature>
<keyword evidence="1" id="KW-0472">Membrane</keyword>
<organism evidence="2 3">
    <name type="scientific">Zopfia rhizophila CBS 207.26</name>
    <dbReference type="NCBI Taxonomy" id="1314779"/>
    <lineage>
        <taxon>Eukaryota</taxon>
        <taxon>Fungi</taxon>
        <taxon>Dikarya</taxon>
        <taxon>Ascomycota</taxon>
        <taxon>Pezizomycotina</taxon>
        <taxon>Dothideomycetes</taxon>
        <taxon>Dothideomycetes incertae sedis</taxon>
        <taxon>Zopfiaceae</taxon>
        <taxon>Zopfia</taxon>
    </lineage>
</organism>
<evidence type="ECO:0000256" key="1">
    <source>
        <dbReference type="SAM" id="Phobius"/>
    </source>
</evidence>
<reference evidence="2" key="1">
    <citation type="journal article" date="2020" name="Stud. Mycol.">
        <title>101 Dothideomycetes genomes: a test case for predicting lifestyles and emergence of pathogens.</title>
        <authorList>
            <person name="Haridas S."/>
            <person name="Albert R."/>
            <person name="Binder M."/>
            <person name="Bloem J."/>
            <person name="Labutti K."/>
            <person name="Salamov A."/>
            <person name="Andreopoulos B."/>
            <person name="Baker S."/>
            <person name="Barry K."/>
            <person name="Bills G."/>
            <person name="Bluhm B."/>
            <person name="Cannon C."/>
            <person name="Castanera R."/>
            <person name="Culley D."/>
            <person name="Daum C."/>
            <person name="Ezra D."/>
            <person name="Gonzalez J."/>
            <person name="Henrissat B."/>
            <person name="Kuo A."/>
            <person name="Liang C."/>
            <person name="Lipzen A."/>
            <person name="Lutzoni F."/>
            <person name="Magnuson J."/>
            <person name="Mondo S."/>
            <person name="Nolan M."/>
            <person name="Ohm R."/>
            <person name="Pangilinan J."/>
            <person name="Park H.-J."/>
            <person name="Ramirez L."/>
            <person name="Alfaro M."/>
            <person name="Sun H."/>
            <person name="Tritt A."/>
            <person name="Yoshinaga Y."/>
            <person name="Zwiers L.-H."/>
            <person name="Turgeon B."/>
            <person name="Goodwin S."/>
            <person name="Spatafora J."/>
            <person name="Crous P."/>
            <person name="Grigoriev I."/>
        </authorList>
    </citation>
    <scope>NUCLEOTIDE SEQUENCE</scope>
    <source>
        <strain evidence="2">CBS 207.26</strain>
    </source>
</reference>
<evidence type="ECO:0000313" key="2">
    <source>
        <dbReference type="EMBL" id="KAF2186125.1"/>
    </source>
</evidence>
<gene>
    <name evidence="2" type="ORF">K469DRAFT_687516</name>
</gene>
<evidence type="ECO:0000313" key="3">
    <source>
        <dbReference type="Proteomes" id="UP000800200"/>
    </source>
</evidence>